<evidence type="ECO:0000313" key="3">
    <source>
        <dbReference type="EMBL" id="TPD71906.1"/>
    </source>
</evidence>
<accession>A0A501QIU0</accession>
<dbReference type="RefSeq" id="WP_139998798.1">
    <property type="nucleotide sequence ID" value="NZ_VFJE01000050.1"/>
</dbReference>
<evidence type="ECO:0000256" key="2">
    <source>
        <dbReference type="SAM" id="MobiDB-lite"/>
    </source>
</evidence>
<keyword evidence="4" id="KW-1185">Reference proteome</keyword>
<protein>
    <submittedName>
        <fullName evidence="3">Uncharacterized protein</fullName>
    </submittedName>
</protein>
<dbReference type="AlphaFoldDB" id="A0A501QIU0"/>
<sequence>MSTQIKNTLFRFMTMRAPELINDAETKNHFVQIDQETEYSASHFLSAIQSNPNIERKKQLQSLATSFESQNLKLKKEIGSIVSDPFLKFSEWLMANRNSLTELKLAANTPPNIGPLDFNTKIQMWDNLFYQIISQKSPYLREIFLSLLVADQFVSNKSLTFEQQKEIAKARIIIPKIFVENEANYEAPIKGTPRSIPVNSKALDKKLDLFLAEQKISRYQETIKELSVIQKSYNKSTQLARESAYKQYEQDLKDIYASAQTVEKKYTDKDLGIEKTLVEYVGVTVPPFEFNANSEIDFALSSPNISAFTESVILNLSNDFGTLTGIIGAMEGGIIDESNTLIQQNPGNPEIVNNGGILTPINTNTIGLGNVFSFIGQNHMGKSPLTFLFNNAPQGADVIGASYNVKFPNGTIISGTSFDDTWVDDKLKVTLFREKLDYSVATNFTVDGELLLSNNTAIQITGRGTVGGGGIISGMIQELKASGNGSYKIVDIYDENTPGEPDTTPALEPVRTFGFRRLGITDYRKVEQEICCYVPGEVSHIENIMAREFKEKTTRRSRKTEDTTTTSSEQEIEKLTDTSTTERHEMNQEVASVMAKDTSIGVQAGVHWGSGNFGGEVNASYANNTSSETSNSQAVMYAKEITERALDRVVQKVKEERTTKIIEEFSEEDTHGFDNRKGDNHISGVYRWVDKIYKNKVVNYGKRLMYEFMIPEPSSFHNEVTSGKKDTFTEVLVKPIDPRTATLLTLKDSNVLVQNTYKHWAAIYNAEIEAYPDEEITVGESFTILGYPNGAKIADTESNSGNGKIKIPEGYKTTDAFGIFNASSTNGYQGNILSLSIGNKTVMDPAKFHQTTMTLNSPIDNFEIEVPVSFTLGNHVAGDIVASVKCKLTEKAKQQWRLKAFNAIIEAYEAKLAEYQGKLTEAKATGEAKAKTNPGFYRQVENTILRKNCIAYMLGHENMGKNMLFGSSAMDLKVKNDANLDIYTSQVKFLEQAFEWDLMSYHFYPFYWANKEKWAELYNPNETNDPIFRAFLQSGMARVILTVRPGFEEAVNWFMATGQVWNGGQVPAPEDPLFVSIIKELQTQEGEVEETWESRVPTSLTIIQAGSMGLNVVNALPCNSDCDDNTLFDSDGQPILDSEGNPIKSFVKTDVLIGDNSQTA</sequence>
<name>A0A501QIU0_9FLAO</name>
<proteinExistence type="predicted"/>
<dbReference type="Proteomes" id="UP000319175">
    <property type="component" value="Unassembled WGS sequence"/>
</dbReference>
<feature type="compositionally biased region" description="Basic and acidic residues" evidence="2">
    <location>
        <begin position="571"/>
        <end position="584"/>
    </location>
</feature>
<reference evidence="3 4" key="2">
    <citation type="submission" date="2019-06" db="EMBL/GenBank/DDBJ databases">
        <authorList>
            <person name="Seo Y."/>
        </authorList>
    </citation>
    <scope>NUCLEOTIDE SEQUENCE [LARGE SCALE GENOMIC DNA]</scope>
    <source>
        <strain evidence="3 4">MaA-Y11</strain>
    </source>
</reference>
<dbReference type="EMBL" id="VFJE01000050">
    <property type="protein sequence ID" value="TPD71906.1"/>
    <property type="molecule type" value="Genomic_DNA"/>
</dbReference>
<organism evidence="3 4">
    <name type="scientific">Flavobacterium microcysteis</name>
    <dbReference type="NCBI Taxonomy" id="2596891"/>
    <lineage>
        <taxon>Bacteria</taxon>
        <taxon>Pseudomonadati</taxon>
        <taxon>Bacteroidota</taxon>
        <taxon>Flavobacteriia</taxon>
        <taxon>Flavobacteriales</taxon>
        <taxon>Flavobacteriaceae</taxon>
        <taxon>Flavobacterium</taxon>
    </lineage>
</organism>
<evidence type="ECO:0000313" key="4">
    <source>
        <dbReference type="Proteomes" id="UP000319175"/>
    </source>
</evidence>
<comment type="caution">
    <text evidence="3">The sequence shown here is derived from an EMBL/GenBank/DDBJ whole genome shotgun (WGS) entry which is preliminary data.</text>
</comment>
<feature type="compositionally biased region" description="Basic and acidic residues" evidence="2">
    <location>
        <begin position="551"/>
        <end position="562"/>
    </location>
</feature>
<gene>
    <name evidence="3" type="ORF">FJA49_03220</name>
</gene>
<keyword evidence="1" id="KW-0175">Coiled coil</keyword>
<feature type="region of interest" description="Disordered" evidence="2">
    <location>
        <begin position="551"/>
        <end position="584"/>
    </location>
</feature>
<dbReference type="OrthoDB" id="8563833at2"/>
<evidence type="ECO:0000256" key="1">
    <source>
        <dbReference type="SAM" id="Coils"/>
    </source>
</evidence>
<reference evidence="3 4" key="1">
    <citation type="submission" date="2019-06" db="EMBL/GenBank/DDBJ databases">
        <title>Flavobacterium sp. MaA-Y11 from geoumgang.</title>
        <authorList>
            <person name="Jeong S."/>
        </authorList>
    </citation>
    <scope>NUCLEOTIDE SEQUENCE [LARGE SCALE GENOMIC DNA]</scope>
    <source>
        <strain evidence="3 4">MaA-Y11</strain>
    </source>
</reference>
<feature type="coiled-coil region" evidence="1">
    <location>
        <begin position="898"/>
        <end position="925"/>
    </location>
</feature>